<dbReference type="Proteomes" id="UP000229095">
    <property type="component" value="Unassembled WGS sequence"/>
</dbReference>
<dbReference type="PRINTS" id="PR00377">
    <property type="entry name" value="IMPHPHTASES"/>
</dbReference>
<evidence type="ECO:0000313" key="3">
    <source>
        <dbReference type="Proteomes" id="UP000229095"/>
    </source>
</evidence>
<evidence type="ECO:0000313" key="2">
    <source>
        <dbReference type="EMBL" id="PJM72777.1"/>
    </source>
</evidence>
<feature type="binding site" evidence="1">
    <location>
        <position position="89"/>
    </location>
    <ligand>
        <name>Mg(2+)</name>
        <dbReference type="ChEBI" id="CHEBI:18420"/>
        <label>1</label>
        <note>catalytic</note>
    </ligand>
</feature>
<dbReference type="Pfam" id="PF00459">
    <property type="entry name" value="Inositol_P"/>
    <property type="match status" value="1"/>
</dbReference>
<sequence>MDLRELAVKVSAVVSEAGTLAYQDQMKPHDFIEDAREDRSRKRQYTTVDDRLVRFCHERINAIHPYECWEEAGSDRKPGERYWCIGRIDGAINYMRNMPEWTVTVSLFEVDEDGTNVPILGVVHAPVQGLTYMAAKGYGAIRIRSTALGEKREKIMPSTTATLKESVVSFGMSYFPDESKRALNTAAALAGKPADIKRVGPVSMDLCKVADGTYDAYFEPSLHSWDVPGVSAGAVILREAQGRLERWDGSDIMWGASNDVVASNGPIMDELRPYLR</sequence>
<dbReference type="GO" id="GO:0007165">
    <property type="term" value="P:signal transduction"/>
    <property type="evidence" value="ECO:0007669"/>
    <property type="project" value="TreeGrafter"/>
</dbReference>
<dbReference type="SUPFAM" id="SSF56655">
    <property type="entry name" value="Carbohydrate phosphatase"/>
    <property type="match status" value="1"/>
</dbReference>
<dbReference type="InterPro" id="IPR000760">
    <property type="entry name" value="Inositol_monophosphatase-like"/>
</dbReference>
<dbReference type="CDD" id="cd01637">
    <property type="entry name" value="IMPase_like"/>
    <property type="match status" value="1"/>
</dbReference>
<gene>
    <name evidence="2" type="ORF">CS006_09470</name>
</gene>
<keyword evidence="1" id="KW-0479">Metal-binding</keyword>
<dbReference type="AlphaFoldDB" id="A0A2M9H7J4"/>
<dbReference type="OrthoDB" id="9772456at2"/>
<dbReference type="RefSeq" id="WP_100511563.1">
    <property type="nucleotide sequence ID" value="NZ_PEBI01000004.1"/>
</dbReference>
<evidence type="ECO:0000256" key="1">
    <source>
        <dbReference type="PIRSR" id="PIRSR600760-2"/>
    </source>
</evidence>
<dbReference type="GO" id="GO:0046872">
    <property type="term" value="F:metal ion binding"/>
    <property type="evidence" value="ECO:0007669"/>
    <property type="project" value="UniProtKB-KW"/>
</dbReference>
<organism evidence="2 3">
    <name type="scientific">Bifidobacterium primatium</name>
    <dbReference type="NCBI Taxonomy" id="2045438"/>
    <lineage>
        <taxon>Bacteria</taxon>
        <taxon>Bacillati</taxon>
        <taxon>Actinomycetota</taxon>
        <taxon>Actinomycetes</taxon>
        <taxon>Bifidobacteriales</taxon>
        <taxon>Bifidobacteriaceae</taxon>
        <taxon>Bifidobacterium</taxon>
    </lineage>
</organism>
<feature type="binding site" evidence="1">
    <location>
        <position position="88"/>
    </location>
    <ligand>
        <name>Mg(2+)</name>
        <dbReference type="ChEBI" id="CHEBI:18420"/>
        <label>1</label>
        <note>catalytic</note>
    </ligand>
</feature>
<dbReference type="Gene3D" id="3.40.190.80">
    <property type="match status" value="1"/>
</dbReference>
<protein>
    <submittedName>
        <fullName evidence="2">Inositol monophosphatase</fullName>
    </submittedName>
</protein>
<comment type="cofactor">
    <cofactor evidence="1">
        <name>Mg(2+)</name>
        <dbReference type="ChEBI" id="CHEBI:18420"/>
    </cofactor>
</comment>
<dbReference type="Gene3D" id="3.30.540.10">
    <property type="entry name" value="Fructose-1,6-Bisphosphatase, subunit A, domain 1"/>
    <property type="match status" value="1"/>
</dbReference>
<keyword evidence="1" id="KW-0460">Magnesium</keyword>
<dbReference type="GO" id="GO:0006020">
    <property type="term" value="P:inositol metabolic process"/>
    <property type="evidence" value="ECO:0007669"/>
    <property type="project" value="TreeGrafter"/>
</dbReference>
<dbReference type="EMBL" id="PEBI01000004">
    <property type="protein sequence ID" value="PJM72777.1"/>
    <property type="molecule type" value="Genomic_DNA"/>
</dbReference>
<dbReference type="PANTHER" id="PTHR20854:SF4">
    <property type="entry name" value="INOSITOL-1-MONOPHOSPHATASE-RELATED"/>
    <property type="match status" value="1"/>
</dbReference>
<name>A0A2M9H7J4_9BIFI</name>
<keyword evidence="3" id="KW-1185">Reference proteome</keyword>
<dbReference type="GO" id="GO:0008934">
    <property type="term" value="F:inositol monophosphate 1-phosphatase activity"/>
    <property type="evidence" value="ECO:0007669"/>
    <property type="project" value="TreeGrafter"/>
</dbReference>
<comment type="caution">
    <text evidence="2">The sequence shown here is derived from an EMBL/GenBank/DDBJ whole genome shotgun (WGS) entry which is preliminary data.</text>
</comment>
<dbReference type="PANTHER" id="PTHR20854">
    <property type="entry name" value="INOSITOL MONOPHOSPHATASE"/>
    <property type="match status" value="1"/>
</dbReference>
<accession>A0A2M9H7J4</accession>
<proteinExistence type="predicted"/>
<feature type="binding site" evidence="1">
    <location>
        <position position="226"/>
    </location>
    <ligand>
        <name>Mg(2+)</name>
        <dbReference type="ChEBI" id="CHEBI:18420"/>
        <label>1</label>
        <note>catalytic</note>
    </ligand>
</feature>
<feature type="binding site" evidence="1">
    <location>
        <position position="70"/>
    </location>
    <ligand>
        <name>Mg(2+)</name>
        <dbReference type="ChEBI" id="CHEBI:18420"/>
        <label>1</label>
        <note>catalytic</note>
    </ligand>
</feature>
<reference evidence="2 3" key="1">
    <citation type="submission" date="2017-10" db="EMBL/GenBank/DDBJ databases">
        <title>Draft genome sequences of strains TRE 1, TRE 9, TRE H and TRI 7, isolated from tamarins, belonging to four potential novel Bifidobacterium species.</title>
        <authorList>
            <person name="Mattarelli P."/>
            <person name="Modesto M."/>
            <person name="Puglisi E."/>
            <person name="Morelli L."/>
            <person name="Spezio C."/>
            <person name="Bonetti A."/>
            <person name="Sandri C."/>
        </authorList>
    </citation>
    <scope>NUCLEOTIDE SEQUENCE [LARGE SCALE GENOMIC DNA]</scope>
    <source>
        <strain evidence="3">TRE1</strain>
    </source>
</reference>